<proteinExistence type="predicted"/>
<sequence>MGALLIKRKYPERKPCNVVKINNEASRILTQITNETGIPKYKLASEMILYASENIRIIDPDEEEEEING</sequence>
<dbReference type="EMBL" id="JACRTA010000002">
    <property type="protein sequence ID" value="MBC8568221.1"/>
    <property type="molecule type" value="Genomic_DNA"/>
</dbReference>
<protein>
    <submittedName>
        <fullName evidence="1">Uncharacterized protein</fullName>
    </submittedName>
</protein>
<organism evidence="1 2">
    <name type="scientific">Lentihominibacter hominis</name>
    <dbReference type="NCBI Taxonomy" id="2763645"/>
    <lineage>
        <taxon>Bacteria</taxon>
        <taxon>Bacillati</taxon>
        <taxon>Bacillota</taxon>
        <taxon>Clostridia</taxon>
        <taxon>Peptostreptococcales</taxon>
        <taxon>Anaerovoracaceae</taxon>
        <taxon>Lentihominibacter</taxon>
    </lineage>
</organism>
<evidence type="ECO:0000313" key="1">
    <source>
        <dbReference type="EMBL" id="MBC8568221.1"/>
    </source>
</evidence>
<dbReference type="RefSeq" id="WP_187525178.1">
    <property type="nucleotide sequence ID" value="NZ_JACRTA010000002.1"/>
</dbReference>
<gene>
    <name evidence="1" type="ORF">H8692_05510</name>
</gene>
<evidence type="ECO:0000313" key="2">
    <source>
        <dbReference type="Proteomes" id="UP000610862"/>
    </source>
</evidence>
<name>A0A926E9T0_9FIRM</name>
<keyword evidence="2" id="KW-1185">Reference proteome</keyword>
<dbReference type="AlphaFoldDB" id="A0A926E9T0"/>
<reference evidence="1" key="1">
    <citation type="submission" date="2020-08" db="EMBL/GenBank/DDBJ databases">
        <title>Genome public.</title>
        <authorList>
            <person name="Liu C."/>
            <person name="Sun Q."/>
        </authorList>
    </citation>
    <scope>NUCLEOTIDE SEQUENCE</scope>
    <source>
        <strain evidence="1">NSJ-24</strain>
    </source>
</reference>
<accession>A0A926E9T0</accession>
<comment type="caution">
    <text evidence="1">The sequence shown here is derived from an EMBL/GenBank/DDBJ whole genome shotgun (WGS) entry which is preliminary data.</text>
</comment>
<dbReference type="Proteomes" id="UP000610862">
    <property type="component" value="Unassembled WGS sequence"/>
</dbReference>